<dbReference type="InterPro" id="IPR053029">
    <property type="entry name" value="RNA_pol_I-specific_init_factor"/>
</dbReference>
<feature type="region of interest" description="Disordered" evidence="1">
    <location>
        <begin position="252"/>
        <end position="322"/>
    </location>
</feature>
<keyword evidence="3" id="KW-1185">Reference proteome</keyword>
<protein>
    <submittedName>
        <fullName evidence="2">Uncharacterized protein</fullName>
    </submittedName>
</protein>
<evidence type="ECO:0000313" key="2">
    <source>
        <dbReference type="EMBL" id="OCF31808.1"/>
    </source>
</evidence>
<reference evidence="2 3" key="1">
    <citation type="submission" date="2013-07" db="EMBL/GenBank/DDBJ databases">
        <title>The Genome Sequence of Cryptococcus heveanensis BCC8398.</title>
        <authorList>
            <consortium name="The Broad Institute Genome Sequencing Platform"/>
            <person name="Cuomo C."/>
            <person name="Litvintseva A."/>
            <person name="Chen Y."/>
            <person name="Heitman J."/>
            <person name="Sun S."/>
            <person name="Springer D."/>
            <person name="Dromer F."/>
            <person name="Young S.K."/>
            <person name="Zeng Q."/>
            <person name="Gargeya S."/>
            <person name="Fitzgerald M."/>
            <person name="Abouelleil A."/>
            <person name="Alvarado L."/>
            <person name="Berlin A.M."/>
            <person name="Chapman S.B."/>
            <person name="Dewar J."/>
            <person name="Goldberg J."/>
            <person name="Griggs A."/>
            <person name="Gujja S."/>
            <person name="Hansen M."/>
            <person name="Howarth C."/>
            <person name="Imamovic A."/>
            <person name="Larimer J."/>
            <person name="McCowan C."/>
            <person name="Murphy C."/>
            <person name="Pearson M."/>
            <person name="Priest M."/>
            <person name="Roberts A."/>
            <person name="Saif S."/>
            <person name="Shea T."/>
            <person name="Sykes S."/>
            <person name="Wortman J."/>
            <person name="Nusbaum C."/>
            <person name="Birren B."/>
        </authorList>
    </citation>
    <scope>NUCLEOTIDE SEQUENCE [LARGE SCALE GENOMIC DNA]</scope>
    <source>
        <strain evidence="2 3">BCC8398</strain>
    </source>
</reference>
<organism evidence="2 3">
    <name type="scientific">Kwoniella heveanensis BCC8398</name>
    <dbReference type="NCBI Taxonomy" id="1296120"/>
    <lineage>
        <taxon>Eukaryota</taxon>
        <taxon>Fungi</taxon>
        <taxon>Dikarya</taxon>
        <taxon>Basidiomycota</taxon>
        <taxon>Agaricomycotina</taxon>
        <taxon>Tremellomycetes</taxon>
        <taxon>Tremellales</taxon>
        <taxon>Cryptococcaceae</taxon>
        <taxon>Kwoniella</taxon>
    </lineage>
</organism>
<evidence type="ECO:0000256" key="1">
    <source>
        <dbReference type="SAM" id="MobiDB-lite"/>
    </source>
</evidence>
<feature type="compositionally biased region" description="Basic and acidic residues" evidence="1">
    <location>
        <begin position="304"/>
        <end position="313"/>
    </location>
</feature>
<dbReference type="InterPro" id="IPR007224">
    <property type="entry name" value="TIF_Rrn11"/>
</dbReference>
<dbReference type="Pfam" id="PF04090">
    <property type="entry name" value="Rrn11"/>
    <property type="match status" value="1"/>
</dbReference>
<evidence type="ECO:0000313" key="3">
    <source>
        <dbReference type="Proteomes" id="UP000092666"/>
    </source>
</evidence>
<feature type="region of interest" description="Disordered" evidence="1">
    <location>
        <begin position="188"/>
        <end position="212"/>
    </location>
</feature>
<dbReference type="AlphaFoldDB" id="A0A1B9GLE4"/>
<dbReference type="GO" id="GO:0017025">
    <property type="term" value="F:TBP-class protein binding"/>
    <property type="evidence" value="ECO:0007669"/>
    <property type="project" value="TreeGrafter"/>
</dbReference>
<feature type="compositionally biased region" description="Acidic residues" evidence="1">
    <location>
        <begin position="259"/>
        <end position="281"/>
    </location>
</feature>
<reference evidence="3" key="2">
    <citation type="submission" date="2013-12" db="EMBL/GenBank/DDBJ databases">
        <title>Evolution of pathogenesis and genome organization in the Tremellales.</title>
        <authorList>
            <person name="Cuomo C."/>
            <person name="Litvintseva A."/>
            <person name="Heitman J."/>
            <person name="Chen Y."/>
            <person name="Sun S."/>
            <person name="Springer D."/>
            <person name="Dromer F."/>
            <person name="Young S."/>
            <person name="Zeng Q."/>
            <person name="Chapman S."/>
            <person name="Gujja S."/>
            <person name="Saif S."/>
            <person name="Birren B."/>
        </authorList>
    </citation>
    <scope>NUCLEOTIDE SEQUENCE [LARGE SCALE GENOMIC DNA]</scope>
    <source>
        <strain evidence="3">BCC8398</strain>
    </source>
</reference>
<dbReference type="PANTHER" id="PTHR28244">
    <property type="entry name" value="RNA POLYMERASE I-SPECIFIC TRANSCRIPTION INITIATION FACTOR RRN11"/>
    <property type="match status" value="1"/>
</dbReference>
<dbReference type="Proteomes" id="UP000092666">
    <property type="component" value="Unassembled WGS sequence"/>
</dbReference>
<dbReference type="STRING" id="1296120.A0A1B9GLE4"/>
<dbReference type="OrthoDB" id="2159786at2759"/>
<sequence>MPLNNLHIPQPNDVKSFTHPSVRRRWIQNLVDALHYCLLKGDLERAKKAWAILIRCREVDWKARWNWGLLVLSSSTTAPSDSTQNGYSYTQMSQFTQDYEGKEVERWLNSLRVSAREEDKPSLLNGLVLHFIKHGQYRRALDQLETYLSSYPFLRSGPLHTYAGLLSFYLAQPVSSRVEDQKPLVAADLDEEEGNVDADGSLTASPVSDRDRGLQAADSMGLRIARAYFAKALELDVNDQVAQQFIRLIDNPLDRAQGDEESEPELDNSDEEMDEEMDDDGSDKSESHKGQSGSGGESENEDAGSEKLERFYDSESDGYASF</sequence>
<dbReference type="PANTHER" id="PTHR28244:SF1">
    <property type="entry name" value="RNA POLYMERASE I-SPECIFIC TRANSCRIPTION INITIATION FACTOR RRN11"/>
    <property type="match status" value="1"/>
</dbReference>
<accession>A0A1B9GLE4</accession>
<dbReference type="GO" id="GO:0001181">
    <property type="term" value="F:RNA polymerase I general transcription initiation factor activity"/>
    <property type="evidence" value="ECO:0007669"/>
    <property type="project" value="InterPro"/>
</dbReference>
<gene>
    <name evidence="2" type="ORF">I316_06615</name>
</gene>
<name>A0A1B9GLE4_9TREE</name>
<dbReference type="EMBL" id="KV700131">
    <property type="protein sequence ID" value="OCF31808.1"/>
    <property type="molecule type" value="Genomic_DNA"/>
</dbReference>
<dbReference type="GO" id="GO:0042790">
    <property type="term" value="P:nucleolar large rRNA transcription by RNA polymerase I"/>
    <property type="evidence" value="ECO:0007669"/>
    <property type="project" value="TreeGrafter"/>
</dbReference>
<dbReference type="GO" id="GO:0070860">
    <property type="term" value="C:RNA polymerase I core factor complex"/>
    <property type="evidence" value="ECO:0007669"/>
    <property type="project" value="TreeGrafter"/>
</dbReference>
<proteinExistence type="predicted"/>
<dbReference type="GO" id="GO:0001164">
    <property type="term" value="F:RNA polymerase I core promoter sequence-specific DNA binding"/>
    <property type="evidence" value="ECO:0007669"/>
    <property type="project" value="InterPro"/>
</dbReference>